<sequence>MSRQTDRRGHEPGHRQESHDSIHQGELENRYLVISEREFLAGDLLDRAVNEVFRIAYCQPFLELPVQAVKRVEPLL</sequence>
<keyword evidence="3" id="KW-1185">Reference proteome</keyword>
<gene>
    <name evidence="2" type="ORF">C1280_32285</name>
</gene>
<evidence type="ECO:0000313" key="3">
    <source>
        <dbReference type="Proteomes" id="UP000245802"/>
    </source>
</evidence>
<organism evidence="2 3">
    <name type="scientific">Gemmata obscuriglobus</name>
    <dbReference type="NCBI Taxonomy" id="114"/>
    <lineage>
        <taxon>Bacteria</taxon>
        <taxon>Pseudomonadati</taxon>
        <taxon>Planctomycetota</taxon>
        <taxon>Planctomycetia</taxon>
        <taxon>Gemmatales</taxon>
        <taxon>Gemmataceae</taxon>
        <taxon>Gemmata</taxon>
    </lineage>
</organism>
<accession>A0A2Z3H9X0</accession>
<dbReference type="Proteomes" id="UP000245802">
    <property type="component" value="Chromosome"/>
</dbReference>
<proteinExistence type="predicted"/>
<dbReference type="EMBL" id="CP025958">
    <property type="protein sequence ID" value="AWM41212.1"/>
    <property type="molecule type" value="Genomic_DNA"/>
</dbReference>
<dbReference type="KEGG" id="gog:C1280_32285"/>
<name>A0A2Z3H9X0_9BACT</name>
<dbReference type="AlphaFoldDB" id="A0A2Z3H9X0"/>
<evidence type="ECO:0000313" key="2">
    <source>
        <dbReference type="EMBL" id="AWM41212.1"/>
    </source>
</evidence>
<protein>
    <submittedName>
        <fullName evidence="2">Uncharacterized protein</fullName>
    </submittedName>
</protein>
<feature type="region of interest" description="Disordered" evidence="1">
    <location>
        <begin position="1"/>
        <end position="23"/>
    </location>
</feature>
<reference evidence="2 3" key="1">
    <citation type="submission" date="2018-01" db="EMBL/GenBank/DDBJ databases">
        <title>G. obscuriglobus.</title>
        <authorList>
            <person name="Franke J."/>
            <person name="Blomberg W."/>
            <person name="Selmecki A."/>
        </authorList>
    </citation>
    <scope>NUCLEOTIDE SEQUENCE [LARGE SCALE GENOMIC DNA]</scope>
    <source>
        <strain evidence="2 3">DSM 5831</strain>
    </source>
</reference>
<evidence type="ECO:0000256" key="1">
    <source>
        <dbReference type="SAM" id="MobiDB-lite"/>
    </source>
</evidence>